<evidence type="ECO:0000313" key="2">
    <source>
        <dbReference type="Proteomes" id="UP000000238"/>
    </source>
</evidence>
<dbReference type="STRING" id="349521.HCH_00720"/>
<dbReference type="OrthoDB" id="9872340at2"/>
<evidence type="ECO:0000313" key="1">
    <source>
        <dbReference type="EMBL" id="ABC27618.1"/>
    </source>
</evidence>
<sequence>MKFTKTLAAWRLGWKLYFLLYALIAVVFAMIITQALFAWHDYVDFAFFYINLAAIYGYAFNKRVGRAGLWKCLLWVYPVWSLLYQFVLPFGYDFPLLGMRAYVNWTMIFPLGVTVVSSRCIYNYGFKSQPLWMGNA</sequence>
<organism evidence="1 2">
    <name type="scientific">Hahella chejuensis (strain KCTC 2396)</name>
    <dbReference type="NCBI Taxonomy" id="349521"/>
    <lineage>
        <taxon>Bacteria</taxon>
        <taxon>Pseudomonadati</taxon>
        <taxon>Pseudomonadota</taxon>
        <taxon>Gammaproteobacteria</taxon>
        <taxon>Oceanospirillales</taxon>
        <taxon>Hahellaceae</taxon>
        <taxon>Hahella</taxon>
    </lineage>
</organism>
<dbReference type="HOGENOM" id="CLU_1872542_0_0_6"/>
<reference evidence="1 2" key="1">
    <citation type="journal article" date="2005" name="Nucleic Acids Res.">
        <title>Genomic blueprint of Hahella chejuensis, a marine microbe producing an algicidal agent.</title>
        <authorList>
            <person name="Jeong H."/>
            <person name="Yim J.H."/>
            <person name="Lee C."/>
            <person name="Choi S.-H."/>
            <person name="Park Y.K."/>
            <person name="Yoon S.H."/>
            <person name="Hur C.-G."/>
            <person name="Kang H.-Y."/>
            <person name="Kim D."/>
            <person name="Lee H.H."/>
            <person name="Park K.H."/>
            <person name="Park S.-H."/>
            <person name="Park H.-S."/>
            <person name="Lee H.K."/>
            <person name="Oh T.K."/>
            <person name="Kim J.F."/>
        </authorList>
    </citation>
    <scope>NUCLEOTIDE SEQUENCE [LARGE SCALE GENOMIC DNA]</scope>
    <source>
        <strain evidence="1 2">KCTC 2396</strain>
    </source>
</reference>
<name>Q2SP06_HAHCH</name>
<keyword evidence="2" id="KW-1185">Reference proteome</keyword>
<gene>
    <name evidence="1" type="ordered locus">HCH_00720</name>
</gene>
<dbReference type="Proteomes" id="UP000000238">
    <property type="component" value="Chromosome"/>
</dbReference>
<accession>Q2SP06</accession>
<dbReference type="KEGG" id="hch:HCH_00720"/>
<protein>
    <submittedName>
        <fullName evidence="1">Uncharacterized protein</fullName>
    </submittedName>
</protein>
<proteinExistence type="predicted"/>
<dbReference type="AlphaFoldDB" id="Q2SP06"/>
<dbReference type="EMBL" id="CP000155">
    <property type="protein sequence ID" value="ABC27618.1"/>
    <property type="molecule type" value="Genomic_DNA"/>
</dbReference>
<dbReference type="RefSeq" id="WP_011394695.1">
    <property type="nucleotide sequence ID" value="NC_007645.1"/>
</dbReference>